<evidence type="ECO:0000313" key="1">
    <source>
        <dbReference type="EMBL" id="KAH3734710.1"/>
    </source>
</evidence>
<organism evidence="1 2">
    <name type="scientific">Dreissena polymorpha</name>
    <name type="common">Zebra mussel</name>
    <name type="synonym">Mytilus polymorpha</name>
    <dbReference type="NCBI Taxonomy" id="45954"/>
    <lineage>
        <taxon>Eukaryota</taxon>
        <taxon>Metazoa</taxon>
        <taxon>Spiralia</taxon>
        <taxon>Lophotrochozoa</taxon>
        <taxon>Mollusca</taxon>
        <taxon>Bivalvia</taxon>
        <taxon>Autobranchia</taxon>
        <taxon>Heteroconchia</taxon>
        <taxon>Euheterodonta</taxon>
        <taxon>Imparidentia</taxon>
        <taxon>Neoheterodontei</taxon>
        <taxon>Myida</taxon>
        <taxon>Dreissenoidea</taxon>
        <taxon>Dreissenidae</taxon>
        <taxon>Dreissena</taxon>
    </lineage>
</organism>
<evidence type="ECO:0000313" key="2">
    <source>
        <dbReference type="Proteomes" id="UP000828390"/>
    </source>
</evidence>
<accession>A0A9D4HTP0</accession>
<proteinExistence type="predicted"/>
<keyword evidence="2" id="KW-1185">Reference proteome</keyword>
<sequence length="54" mass="5800">MADESADNLIPSHETLGGSVEIYGKGHGNVRGEMIEWISIGADEGMNMLCNHNV</sequence>
<reference evidence="1" key="2">
    <citation type="submission" date="2020-11" db="EMBL/GenBank/DDBJ databases">
        <authorList>
            <person name="McCartney M.A."/>
            <person name="Auch B."/>
            <person name="Kono T."/>
            <person name="Mallez S."/>
            <person name="Becker A."/>
            <person name="Gohl D.M."/>
            <person name="Silverstein K.A.T."/>
            <person name="Koren S."/>
            <person name="Bechman K.B."/>
            <person name="Herman A."/>
            <person name="Abrahante J.E."/>
            <person name="Garbe J."/>
        </authorList>
    </citation>
    <scope>NUCLEOTIDE SEQUENCE</scope>
    <source>
        <strain evidence="1">Duluth1</strain>
        <tissue evidence="1">Whole animal</tissue>
    </source>
</reference>
<protein>
    <submittedName>
        <fullName evidence="1">Uncharacterized protein</fullName>
    </submittedName>
</protein>
<gene>
    <name evidence="1" type="ORF">DPMN_041154</name>
</gene>
<name>A0A9D4HTP0_DREPO</name>
<dbReference type="AlphaFoldDB" id="A0A9D4HTP0"/>
<dbReference type="Proteomes" id="UP000828390">
    <property type="component" value="Unassembled WGS sequence"/>
</dbReference>
<comment type="caution">
    <text evidence="1">The sequence shown here is derived from an EMBL/GenBank/DDBJ whole genome shotgun (WGS) entry which is preliminary data.</text>
</comment>
<reference evidence="1" key="1">
    <citation type="journal article" date="2019" name="bioRxiv">
        <title>The Genome of the Zebra Mussel, Dreissena polymorpha: A Resource for Invasive Species Research.</title>
        <authorList>
            <person name="McCartney M.A."/>
            <person name="Auch B."/>
            <person name="Kono T."/>
            <person name="Mallez S."/>
            <person name="Zhang Y."/>
            <person name="Obille A."/>
            <person name="Becker A."/>
            <person name="Abrahante J.E."/>
            <person name="Garbe J."/>
            <person name="Badalamenti J.P."/>
            <person name="Herman A."/>
            <person name="Mangelson H."/>
            <person name="Liachko I."/>
            <person name="Sullivan S."/>
            <person name="Sone E.D."/>
            <person name="Koren S."/>
            <person name="Silverstein K.A.T."/>
            <person name="Beckman K.B."/>
            <person name="Gohl D.M."/>
        </authorList>
    </citation>
    <scope>NUCLEOTIDE SEQUENCE</scope>
    <source>
        <strain evidence="1">Duluth1</strain>
        <tissue evidence="1">Whole animal</tissue>
    </source>
</reference>
<dbReference type="EMBL" id="JAIWYP010000011">
    <property type="protein sequence ID" value="KAH3734710.1"/>
    <property type="molecule type" value="Genomic_DNA"/>
</dbReference>